<sequence length="173" mass="19349">MKAAKILGLTVLVLLSLCGAFFLIPIFVLQIHLSGACQEIAAIARDEQAVAYLDNWVSKNILNQGYTFVFGMHGRVWVREADQYVNITQLPEESISRIPNEYLRLEIETVSDNRDQPITSTNVGQIAIGYGRNQIILLKNGKSLLSYRGDDEGSGHLLRINEAVYVYCADARF</sequence>
<dbReference type="RefSeq" id="WP_094789129.1">
    <property type="nucleotide sequence ID" value="NZ_NDXW01000001.1"/>
</dbReference>
<organism evidence="1 2">
    <name type="scientific">Zooshikella ganghwensis</name>
    <dbReference type="NCBI Taxonomy" id="202772"/>
    <lineage>
        <taxon>Bacteria</taxon>
        <taxon>Pseudomonadati</taxon>
        <taxon>Pseudomonadota</taxon>
        <taxon>Gammaproteobacteria</taxon>
        <taxon>Oceanospirillales</taxon>
        <taxon>Zooshikellaceae</taxon>
        <taxon>Zooshikella</taxon>
    </lineage>
</organism>
<evidence type="ECO:0000313" key="2">
    <source>
        <dbReference type="Proteomes" id="UP000257039"/>
    </source>
</evidence>
<dbReference type="Proteomes" id="UP000257039">
    <property type="component" value="Unassembled WGS sequence"/>
</dbReference>
<accession>A0A4P9VUE8</accession>
<proteinExistence type="predicted"/>
<keyword evidence="2" id="KW-1185">Reference proteome</keyword>
<evidence type="ECO:0000313" key="1">
    <source>
        <dbReference type="EMBL" id="RDH46357.1"/>
    </source>
</evidence>
<dbReference type="EMBL" id="NDXW01000001">
    <property type="protein sequence ID" value="RDH46357.1"/>
    <property type="molecule type" value="Genomic_DNA"/>
</dbReference>
<protein>
    <submittedName>
        <fullName evidence="1">Uncharacterized protein</fullName>
    </submittedName>
</protein>
<reference evidence="1 2" key="1">
    <citation type="submission" date="2017-04" db="EMBL/GenBank/DDBJ databases">
        <title>Draft genome sequence of Zooshikella ganghwensis VG4 isolated from Red Sea sediments.</title>
        <authorList>
            <person name="Rehman Z."/>
            <person name="Alam I."/>
            <person name="Kamau A."/>
            <person name="Bajic V."/>
            <person name="Leiknes T."/>
        </authorList>
    </citation>
    <scope>NUCLEOTIDE SEQUENCE [LARGE SCALE GENOMIC DNA]</scope>
    <source>
        <strain evidence="1 2">VG4</strain>
    </source>
</reference>
<dbReference type="AlphaFoldDB" id="A0A4P9VUE8"/>
<gene>
    <name evidence="1" type="ORF">B9G39_24495</name>
</gene>
<comment type="caution">
    <text evidence="1">The sequence shown here is derived from an EMBL/GenBank/DDBJ whole genome shotgun (WGS) entry which is preliminary data.</text>
</comment>
<name>A0A4P9VUE8_9GAMM</name>